<dbReference type="InterPro" id="IPR050833">
    <property type="entry name" value="Poly_Biosynth_Transport"/>
</dbReference>
<dbReference type="GO" id="GO:0005886">
    <property type="term" value="C:plasma membrane"/>
    <property type="evidence" value="ECO:0007669"/>
    <property type="project" value="UniProtKB-SubCell"/>
</dbReference>
<dbReference type="PANTHER" id="PTHR30250:SF10">
    <property type="entry name" value="LIPOPOLYSACCHARIDE BIOSYNTHESIS PROTEIN WZXC"/>
    <property type="match status" value="1"/>
</dbReference>
<dbReference type="AlphaFoldDB" id="A0A540V9I7"/>
<comment type="caution">
    <text evidence="8">The sequence shown here is derived from an EMBL/GenBank/DDBJ whole genome shotgun (WGS) entry which is preliminary data.</text>
</comment>
<dbReference type="RefSeq" id="WP_141612197.1">
    <property type="nucleotide sequence ID" value="NZ_VIGC02000040.1"/>
</dbReference>
<dbReference type="InParanoid" id="A0A540V9I7"/>
<evidence type="ECO:0000313" key="9">
    <source>
        <dbReference type="Proteomes" id="UP000317371"/>
    </source>
</evidence>
<feature type="transmembrane region" description="Helical" evidence="7">
    <location>
        <begin position="40"/>
        <end position="58"/>
    </location>
</feature>
<dbReference type="FunCoup" id="A0A540V9I7">
    <property type="interactions" value="30"/>
</dbReference>
<dbReference type="NCBIfam" id="NF007773">
    <property type="entry name" value="PRK10459.1"/>
    <property type="match status" value="1"/>
</dbReference>
<feature type="transmembrane region" description="Helical" evidence="7">
    <location>
        <begin position="114"/>
        <end position="135"/>
    </location>
</feature>
<dbReference type="CDD" id="cd13127">
    <property type="entry name" value="MATE_tuaB_like"/>
    <property type="match status" value="1"/>
</dbReference>
<keyword evidence="4 7" id="KW-0812">Transmembrane</keyword>
<sequence length="489" mass="53260">MALREKAVRGIIWSIAQKWGREGISFLTFLALSRLLAPEAFGLVALAVVFTAVFEIFLDQGLAAAIVQRNELEPEHLDTAFWITVFVGLVLTGLGIASSNAIAAFLGQPQVAPILRWLSLNFLLSALSSVQIALLQRDLAFKSLAIRSLVATGVGGVVGISMALAGFGVWSLIAQTLANGLAGVVVLWQASDWRPGLRVSSRHYRELFSFGAYVVGNNLLKVLMRRSDDFLIGYFLGPTLLGYYTVGYRLLLVLIRVVTGIINSVAFPTFSRLQAEPVRLQRAFYRTTQYTSLLAFPVFIGLAVLAPEVVPALFGRQWMPSIPVMQILAFIGILQSILAFNMSVLRASGKPSWELGIMLLNTVFSILGFLVAVRWGIVAVAASFVLVGYILAPVSYWTVNRVLPLAFQTYLSQFVPPLAASAAMVAAILGVKALLMPLGWHPLLSLALYVAIGGLAYLTCLILVARSLSLQILDMVQLVLPRWKVRRVA</sequence>
<evidence type="ECO:0000313" key="8">
    <source>
        <dbReference type="EMBL" id="TQE93416.1"/>
    </source>
</evidence>
<proteinExistence type="inferred from homology"/>
<keyword evidence="9" id="KW-1185">Reference proteome</keyword>
<dbReference type="Proteomes" id="UP000317371">
    <property type="component" value="Unassembled WGS sequence"/>
</dbReference>
<feature type="transmembrane region" description="Helical" evidence="7">
    <location>
        <begin position="144"/>
        <end position="163"/>
    </location>
</feature>
<feature type="transmembrane region" description="Helical" evidence="7">
    <location>
        <begin position="377"/>
        <end position="397"/>
    </location>
</feature>
<keyword evidence="5 7" id="KW-1133">Transmembrane helix</keyword>
<evidence type="ECO:0000256" key="3">
    <source>
        <dbReference type="ARBA" id="ARBA00022475"/>
    </source>
</evidence>
<accession>A0A540V9I7</accession>
<evidence type="ECO:0000256" key="2">
    <source>
        <dbReference type="ARBA" id="ARBA00007430"/>
    </source>
</evidence>
<evidence type="ECO:0000256" key="5">
    <source>
        <dbReference type="ARBA" id="ARBA00022989"/>
    </source>
</evidence>
<dbReference type="OrthoDB" id="149157at2"/>
<evidence type="ECO:0000256" key="1">
    <source>
        <dbReference type="ARBA" id="ARBA00004651"/>
    </source>
</evidence>
<name>A0A540V9I7_9CHLR</name>
<dbReference type="PANTHER" id="PTHR30250">
    <property type="entry name" value="PST FAMILY PREDICTED COLANIC ACID TRANSPORTER"/>
    <property type="match status" value="1"/>
</dbReference>
<feature type="transmembrane region" description="Helical" evidence="7">
    <location>
        <begin position="446"/>
        <end position="465"/>
    </location>
</feature>
<feature type="transmembrane region" description="Helical" evidence="7">
    <location>
        <begin position="290"/>
        <end position="310"/>
    </location>
</feature>
<evidence type="ECO:0000256" key="4">
    <source>
        <dbReference type="ARBA" id="ARBA00022692"/>
    </source>
</evidence>
<feature type="transmembrane region" description="Helical" evidence="7">
    <location>
        <begin position="230"/>
        <end position="246"/>
    </location>
</feature>
<gene>
    <name evidence="8" type="ORF">FKZ61_21345</name>
</gene>
<reference evidence="8 9" key="1">
    <citation type="submission" date="2019-06" db="EMBL/GenBank/DDBJ databases">
        <title>Genome sequence of Litorilinea aerophila BAA-2444.</title>
        <authorList>
            <person name="Maclea K.S."/>
            <person name="Maurais E.G."/>
            <person name="Iannazzi L.C."/>
        </authorList>
    </citation>
    <scope>NUCLEOTIDE SEQUENCE [LARGE SCALE GENOMIC DNA]</scope>
    <source>
        <strain evidence="8 9">ATCC BAA-2444</strain>
    </source>
</reference>
<dbReference type="Pfam" id="PF13440">
    <property type="entry name" value="Polysacc_synt_3"/>
    <property type="match status" value="1"/>
</dbReference>
<evidence type="ECO:0000256" key="6">
    <source>
        <dbReference type="ARBA" id="ARBA00023136"/>
    </source>
</evidence>
<feature type="transmembrane region" description="Helical" evidence="7">
    <location>
        <begin position="322"/>
        <end position="340"/>
    </location>
</feature>
<protein>
    <submittedName>
        <fullName evidence="8">MOP flippase family protein</fullName>
    </submittedName>
</protein>
<organism evidence="8 9">
    <name type="scientific">Litorilinea aerophila</name>
    <dbReference type="NCBI Taxonomy" id="1204385"/>
    <lineage>
        <taxon>Bacteria</taxon>
        <taxon>Bacillati</taxon>
        <taxon>Chloroflexota</taxon>
        <taxon>Caldilineae</taxon>
        <taxon>Caldilineales</taxon>
        <taxon>Caldilineaceae</taxon>
        <taxon>Litorilinea</taxon>
    </lineage>
</organism>
<keyword evidence="6 7" id="KW-0472">Membrane</keyword>
<evidence type="ECO:0000256" key="7">
    <source>
        <dbReference type="SAM" id="Phobius"/>
    </source>
</evidence>
<comment type="similarity">
    <text evidence="2">Belongs to the polysaccharide synthase family.</text>
</comment>
<feature type="transmembrane region" description="Helical" evidence="7">
    <location>
        <begin position="79"/>
        <end position="102"/>
    </location>
</feature>
<keyword evidence="3" id="KW-1003">Cell membrane</keyword>
<feature type="transmembrane region" description="Helical" evidence="7">
    <location>
        <begin position="352"/>
        <end position="371"/>
    </location>
</feature>
<dbReference type="EMBL" id="VIGC01000040">
    <property type="protein sequence ID" value="TQE93416.1"/>
    <property type="molecule type" value="Genomic_DNA"/>
</dbReference>
<comment type="subcellular location">
    <subcellularLocation>
        <location evidence="1">Cell membrane</location>
        <topology evidence="1">Multi-pass membrane protein</topology>
    </subcellularLocation>
</comment>